<feature type="chain" id="PRO_5043823344" description="Lipoprotein" evidence="1">
    <location>
        <begin position="19"/>
        <end position="72"/>
    </location>
</feature>
<dbReference type="AlphaFoldDB" id="A0AAW5C8M0"/>
<keyword evidence="1" id="KW-0732">Signal</keyword>
<dbReference type="RefSeq" id="WP_217778848.1">
    <property type="nucleotide sequence ID" value="NZ_JAHOOV010000010.1"/>
</dbReference>
<dbReference type="EMBL" id="JAKNDN010000035">
    <property type="protein sequence ID" value="MCG4961401.1"/>
    <property type="molecule type" value="Genomic_DNA"/>
</dbReference>
<comment type="caution">
    <text evidence="2">The sequence shown here is derived from an EMBL/GenBank/DDBJ whole genome shotgun (WGS) entry which is preliminary data.</text>
</comment>
<organism evidence="2 3">
    <name type="scientific">Odoribacter splanchnicus</name>
    <dbReference type="NCBI Taxonomy" id="28118"/>
    <lineage>
        <taxon>Bacteria</taxon>
        <taxon>Pseudomonadati</taxon>
        <taxon>Bacteroidota</taxon>
        <taxon>Bacteroidia</taxon>
        <taxon>Bacteroidales</taxon>
        <taxon>Odoribacteraceae</taxon>
        <taxon>Odoribacter</taxon>
    </lineage>
</organism>
<evidence type="ECO:0000256" key="1">
    <source>
        <dbReference type="SAM" id="SignalP"/>
    </source>
</evidence>
<evidence type="ECO:0000313" key="3">
    <source>
        <dbReference type="Proteomes" id="UP001199750"/>
    </source>
</evidence>
<feature type="signal peptide" evidence="1">
    <location>
        <begin position="1"/>
        <end position="18"/>
    </location>
</feature>
<reference evidence="2" key="1">
    <citation type="submission" date="2022-01" db="EMBL/GenBank/DDBJ databases">
        <title>Collection of gut derived symbiotic bacterial strains cultured from healthy donors.</title>
        <authorList>
            <person name="Lin H."/>
            <person name="Kohout C."/>
            <person name="Waligurski E."/>
            <person name="Pamer E.G."/>
        </authorList>
    </citation>
    <scope>NUCLEOTIDE SEQUENCE</scope>
    <source>
        <strain evidence="2">DFI.1.149</strain>
    </source>
</reference>
<protein>
    <recommendedName>
        <fullName evidence="4">Lipoprotein</fullName>
    </recommendedName>
</protein>
<evidence type="ECO:0000313" key="2">
    <source>
        <dbReference type="EMBL" id="MCG4961401.1"/>
    </source>
</evidence>
<proteinExistence type="predicted"/>
<sequence>MKKILLFIQLFIAVCLTACYTNVITDYEGEGDGGGGGNPSNQFITLSDPAQLNQTAYADSPSCEITFTTTSS</sequence>
<evidence type="ECO:0008006" key="4">
    <source>
        <dbReference type="Google" id="ProtNLM"/>
    </source>
</evidence>
<gene>
    <name evidence="2" type="ORF">L0P03_16330</name>
</gene>
<dbReference type="Proteomes" id="UP001199750">
    <property type="component" value="Unassembled WGS sequence"/>
</dbReference>
<accession>A0AAW5C8M0</accession>
<name>A0AAW5C8M0_9BACT</name>